<dbReference type="Proteomes" id="UP000830236">
    <property type="component" value="Chromosome"/>
</dbReference>
<feature type="region of interest" description="Disordered" evidence="1">
    <location>
        <begin position="81"/>
        <end position="107"/>
    </location>
</feature>
<evidence type="ECO:0000313" key="3">
    <source>
        <dbReference type="EMBL" id="UQF79783.1"/>
    </source>
</evidence>
<feature type="transmembrane region" description="Helical" evidence="2">
    <location>
        <begin position="273"/>
        <end position="292"/>
    </location>
</feature>
<dbReference type="Pfam" id="PF14256">
    <property type="entry name" value="YwiC"/>
    <property type="match status" value="1"/>
</dbReference>
<protein>
    <submittedName>
        <fullName evidence="3">YwiC-like family protein</fullName>
    </submittedName>
</protein>
<feature type="transmembrane region" description="Helical" evidence="2">
    <location>
        <begin position="329"/>
        <end position="349"/>
    </location>
</feature>
<feature type="transmembrane region" description="Helical" evidence="2">
    <location>
        <begin position="361"/>
        <end position="383"/>
    </location>
</feature>
<feature type="transmembrane region" description="Helical" evidence="2">
    <location>
        <begin position="304"/>
        <end position="323"/>
    </location>
</feature>
<evidence type="ECO:0000256" key="2">
    <source>
        <dbReference type="SAM" id="Phobius"/>
    </source>
</evidence>
<feature type="compositionally biased region" description="Low complexity" evidence="1">
    <location>
        <begin position="1"/>
        <end position="15"/>
    </location>
</feature>
<evidence type="ECO:0000313" key="4">
    <source>
        <dbReference type="Proteomes" id="UP000830236"/>
    </source>
</evidence>
<feature type="transmembrane region" description="Helical" evidence="2">
    <location>
        <begin position="140"/>
        <end position="156"/>
    </location>
</feature>
<proteinExistence type="predicted"/>
<keyword evidence="2" id="KW-1133">Transmembrane helix</keyword>
<gene>
    <name evidence="3" type="ORF">M3I41_00440</name>
</gene>
<keyword evidence="2" id="KW-0812">Transmembrane</keyword>
<dbReference type="InterPro" id="IPR025576">
    <property type="entry name" value="YwiC"/>
</dbReference>
<dbReference type="AlphaFoldDB" id="A0A9E7AQE7"/>
<feature type="compositionally biased region" description="Low complexity" evidence="1">
    <location>
        <begin position="81"/>
        <end position="90"/>
    </location>
</feature>
<keyword evidence="2" id="KW-0472">Membrane</keyword>
<organism evidence="3 4">
    <name type="scientific">Actinomyces graevenitzii</name>
    <dbReference type="NCBI Taxonomy" id="55565"/>
    <lineage>
        <taxon>Bacteria</taxon>
        <taxon>Bacillati</taxon>
        <taxon>Actinomycetota</taxon>
        <taxon>Actinomycetes</taxon>
        <taxon>Actinomycetales</taxon>
        <taxon>Actinomycetaceae</taxon>
        <taxon>Actinomyces</taxon>
    </lineage>
</organism>
<feature type="transmembrane region" description="Helical" evidence="2">
    <location>
        <begin position="168"/>
        <end position="189"/>
    </location>
</feature>
<feature type="compositionally biased region" description="Polar residues" evidence="1">
    <location>
        <begin position="25"/>
        <end position="35"/>
    </location>
</feature>
<feature type="transmembrane region" description="Helical" evidence="2">
    <location>
        <begin position="195"/>
        <end position="213"/>
    </location>
</feature>
<feature type="region of interest" description="Disordered" evidence="1">
    <location>
        <begin position="1"/>
        <end position="61"/>
    </location>
</feature>
<dbReference type="EMBL" id="CP097095">
    <property type="protein sequence ID" value="UQF79783.1"/>
    <property type="molecule type" value="Genomic_DNA"/>
</dbReference>
<sequence>MSSTSSAPSAASPDAGTKLPAASAGVSQTRPSSSVPKVEYQDPDSDITADEAISSVPFQQSLPGSEDDVLLATGQPIGAASAAAQQGAQERSGRRPTAEQIRRRPSTRAWVPNQHGAWGMLIIPPLVGSFIGGWSWHYLLIWPAFWMGYFAFWAWTQWLRTRSEAKRLLLLVPMLWYSGICALAGLASLISAPYLLRWALVFAPLLALALWQVRIGKERSLLSGVTTTLAATLMTAVSYDVATGGAGGLLGLEKGADTLESFGGPQNLTGWHWAWLVTALVSGYFVGTVPYVKAMIRGRGKPTMICLSFGFHLVGLALVAYAASAGLIGWTNLALWVVLTARALVLPLMQRQRVRKRAKVIRPRVVGVSEIIISIVMVMAIFLP</sequence>
<reference evidence="3" key="1">
    <citation type="submission" date="2022-05" db="EMBL/GenBank/DDBJ databases">
        <title>Using nanopore sequencing to obtain complete genomes from saliva samples.</title>
        <authorList>
            <person name="Baker J.L."/>
        </authorList>
    </citation>
    <scope>NUCLEOTIDE SEQUENCE</scope>
    <source>
        <strain evidence="3">JCVI-JB-Ag32</strain>
    </source>
</reference>
<feature type="transmembrane region" description="Helical" evidence="2">
    <location>
        <begin position="220"/>
        <end position="239"/>
    </location>
</feature>
<feature type="compositionally biased region" description="Basic and acidic residues" evidence="1">
    <location>
        <begin position="91"/>
        <end position="102"/>
    </location>
</feature>
<accession>A0A9E7AQE7</accession>
<dbReference type="KEGG" id="agh:M3I41_00440"/>
<name>A0A9E7AQE7_9ACTO</name>
<evidence type="ECO:0000256" key="1">
    <source>
        <dbReference type="SAM" id="MobiDB-lite"/>
    </source>
</evidence>